<protein>
    <recommendedName>
        <fullName evidence="3">Protein kinase domain-containing protein</fullName>
    </recommendedName>
</protein>
<dbReference type="AlphaFoldDB" id="A0A8S1PZ11"/>
<accession>A0A8S1PZ11</accession>
<name>A0A8S1PZ11_PARPR</name>
<dbReference type="EMBL" id="CAJJDM010000140">
    <property type="protein sequence ID" value="CAD8108476.1"/>
    <property type="molecule type" value="Genomic_DNA"/>
</dbReference>
<keyword evidence="2" id="KW-1185">Reference proteome</keyword>
<dbReference type="Proteomes" id="UP000688137">
    <property type="component" value="Unassembled WGS sequence"/>
</dbReference>
<reference evidence="1" key="1">
    <citation type="submission" date="2021-01" db="EMBL/GenBank/DDBJ databases">
        <authorList>
            <consortium name="Genoscope - CEA"/>
            <person name="William W."/>
        </authorList>
    </citation>
    <scope>NUCLEOTIDE SEQUENCE</scope>
</reference>
<comment type="caution">
    <text evidence="1">The sequence shown here is derived from an EMBL/GenBank/DDBJ whole genome shotgun (WGS) entry which is preliminary data.</text>
</comment>
<sequence length="76" mass="8728">MASNIKVSHYSINTDEILGKGSYGIVYACQSDNLKNKDLCVKVLLILIRLFLIRHKFLKKFNCLNCSKKLQILIQL</sequence>
<evidence type="ECO:0000313" key="1">
    <source>
        <dbReference type="EMBL" id="CAD8108476.1"/>
    </source>
</evidence>
<evidence type="ECO:0008006" key="3">
    <source>
        <dbReference type="Google" id="ProtNLM"/>
    </source>
</evidence>
<gene>
    <name evidence="1" type="ORF">PPRIM_AZ9-3.1.T1370079</name>
</gene>
<evidence type="ECO:0000313" key="2">
    <source>
        <dbReference type="Proteomes" id="UP000688137"/>
    </source>
</evidence>
<proteinExistence type="predicted"/>
<organism evidence="1 2">
    <name type="scientific">Paramecium primaurelia</name>
    <dbReference type="NCBI Taxonomy" id="5886"/>
    <lineage>
        <taxon>Eukaryota</taxon>
        <taxon>Sar</taxon>
        <taxon>Alveolata</taxon>
        <taxon>Ciliophora</taxon>
        <taxon>Intramacronucleata</taxon>
        <taxon>Oligohymenophorea</taxon>
        <taxon>Peniculida</taxon>
        <taxon>Parameciidae</taxon>
        <taxon>Paramecium</taxon>
    </lineage>
</organism>